<dbReference type="AlphaFoldDB" id="A0A6P4FGA5"/>
<evidence type="ECO:0000313" key="2">
    <source>
        <dbReference type="EnsemblMetazoa" id="XP_016989445.1"/>
    </source>
</evidence>
<dbReference type="Pfam" id="PF01395">
    <property type="entry name" value="PBP_GOBP"/>
    <property type="match status" value="1"/>
</dbReference>
<dbReference type="EnsemblMetazoa" id="XM_017133956.1">
    <property type="protein sequence ID" value="XP_016989445.1"/>
    <property type="gene ID" value="LOC108051742"/>
</dbReference>
<accession>A0A6P4FGA5</accession>
<dbReference type="GeneID" id="108051742"/>
<evidence type="ECO:0000313" key="4">
    <source>
        <dbReference type="RefSeq" id="XP_016989445.1"/>
    </source>
</evidence>
<dbReference type="InterPro" id="IPR006170">
    <property type="entry name" value="PBP/GOBP"/>
</dbReference>
<dbReference type="RefSeq" id="XP_016989445.1">
    <property type="nucleotide sequence ID" value="XM_017133956.1"/>
</dbReference>
<dbReference type="CTD" id="326110"/>
<dbReference type="GO" id="GO:0005549">
    <property type="term" value="F:odorant binding"/>
    <property type="evidence" value="ECO:0007669"/>
    <property type="project" value="InterPro"/>
</dbReference>
<reference evidence="4" key="2">
    <citation type="submission" date="2025-04" db="UniProtKB">
        <authorList>
            <consortium name="RefSeq"/>
        </authorList>
    </citation>
    <scope>IDENTIFICATION</scope>
</reference>
<reference evidence="2" key="3">
    <citation type="submission" date="2025-05" db="UniProtKB">
        <authorList>
            <consortium name="EnsemblMetazoa"/>
        </authorList>
    </citation>
    <scope>IDENTIFICATION</scope>
</reference>
<dbReference type="OrthoDB" id="7860130at2759"/>
<protein>
    <submittedName>
        <fullName evidence="4">General odorant-binding protein 57e-like</fullName>
    </submittedName>
</protein>
<dbReference type="Gene3D" id="1.10.238.20">
    <property type="entry name" value="Pheromone/general odorant binding protein domain"/>
    <property type="match status" value="1"/>
</dbReference>
<reference evidence="3" key="1">
    <citation type="journal article" date="2021" name="Elife">
        <title>Highly contiguous assemblies of 101 drosophilid genomes.</title>
        <authorList>
            <person name="Kim B.Y."/>
            <person name="Wang J.R."/>
            <person name="Miller D.E."/>
            <person name="Barmina O."/>
            <person name="Delaney E."/>
            <person name="Thompson A."/>
            <person name="Comeault A.A."/>
            <person name="Peede D."/>
            <person name="D'Agostino E.R."/>
            <person name="Pelaez J."/>
            <person name="Aguilar J.M."/>
            <person name="Haji D."/>
            <person name="Matsunaga T."/>
            <person name="Armstrong E.E."/>
            <person name="Zych M."/>
            <person name="Ogawa Y."/>
            <person name="Stamenkovic-Radak M."/>
            <person name="Jelic M."/>
            <person name="Veselinovic M.S."/>
            <person name="Tanaskovic M."/>
            <person name="Eric P."/>
            <person name="Gao J.J."/>
            <person name="Katoh T.K."/>
            <person name="Toda M.J."/>
            <person name="Watabe H."/>
            <person name="Watada M."/>
            <person name="Davis J.S."/>
            <person name="Moyle L.C."/>
            <person name="Manoli G."/>
            <person name="Bertolini E."/>
            <person name="Kostal V."/>
            <person name="Hawley R.S."/>
            <person name="Takahashi A."/>
            <person name="Jones C.D."/>
            <person name="Price D.K."/>
            <person name="Whiteman N."/>
            <person name="Kopp A."/>
            <person name="Matute D.R."/>
            <person name="Petrov D.A."/>
        </authorList>
    </citation>
    <scope>NUCLEOTIDE SEQUENCE [LARGE SCALE GENOMIC DNA]</scope>
</reference>
<name>A0A6P4FGA5_DRORH</name>
<evidence type="ECO:0000256" key="1">
    <source>
        <dbReference type="SAM" id="SignalP"/>
    </source>
</evidence>
<organism evidence="4">
    <name type="scientific">Drosophila rhopaloa</name>
    <name type="common">Fruit fly</name>
    <dbReference type="NCBI Taxonomy" id="1041015"/>
    <lineage>
        <taxon>Eukaryota</taxon>
        <taxon>Metazoa</taxon>
        <taxon>Ecdysozoa</taxon>
        <taxon>Arthropoda</taxon>
        <taxon>Hexapoda</taxon>
        <taxon>Insecta</taxon>
        <taxon>Pterygota</taxon>
        <taxon>Neoptera</taxon>
        <taxon>Endopterygota</taxon>
        <taxon>Diptera</taxon>
        <taxon>Brachycera</taxon>
        <taxon>Muscomorpha</taxon>
        <taxon>Ephydroidea</taxon>
        <taxon>Drosophilidae</taxon>
        <taxon>Drosophila</taxon>
        <taxon>Sophophora</taxon>
    </lineage>
</organism>
<proteinExistence type="predicted"/>
<dbReference type="SUPFAM" id="SSF47565">
    <property type="entry name" value="Insect pheromone/odorant-binding proteins"/>
    <property type="match status" value="1"/>
</dbReference>
<feature type="signal peptide" evidence="1">
    <location>
        <begin position="1"/>
        <end position="20"/>
    </location>
</feature>
<evidence type="ECO:0000313" key="3">
    <source>
        <dbReference type="Proteomes" id="UP001652680"/>
    </source>
</evidence>
<keyword evidence="1" id="KW-0732">Signal</keyword>
<keyword evidence="3" id="KW-1185">Reference proteome</keyword>
<dbReference type="Proteomes" id="UP001652680">
    <property type="component" value="Unassembled WGS sequence"/>
</dbReference>
<dbReference type="SMART" id="SM00708">
    <property type="entry name" value="PhBP"/>
    <property type="match status" value="1"/>
</dbReference>
<feature type="chain" id="PRO_5027788791" evidence="1">
    <location>
        <begin position="21"/>
        <end position="134"/>
    </location>
</feature>
<dbReference type="CDD" id="cd23992">
    <property type="entry name" value="PBP_GOBP"/>
    <property type="match status" value="1"/>
</dbReference>
<sequence>MLNREALYLFLMFLCRTVHSNSAVYNPCIRQMELTKDEASQVLEKWPDNGALVDREFKCFLTCVLLDLGLISKHGVVQIGEYLRSGVVDWKWVATDLVVCRAEYEDEKDLCELSFGLFNCFREVKLAAERKASK</sequence>
<gene>
    <name evidence="4" type="primary">LOC108051742</name>
    <name evidence="2" type="synonym">108051742</name>
</gene>
<dbReference type="InterPro" id="IPR036728">
    <property type="entry name" value="PBP_GOBP_sf"/>
</dbReference>